<evidence type="ECO:0000313" key="2">
    <source>
        <dbReference type="Proteomes" id="UP000092839"/>
    </source>
</evidence>
<evidence type="ECO:0000313" key="1">
    <source>
        <dbReference type="EMBL" id="ANW03197.1"/>
    </source>
</evidence>
<dbReference type="Proteomes" id="UP000092839">
    <property type="component" value="Chromosome"/>
</dbReference>
<name>A0A1B1UKI5_9BRAD</name>
<protein>
    <recommendedName>
        <fullName evidence="3">DUF559 domain-containing protein</fullName>
    </recommendedName>
</protein>
<evidence type="ECO:0008006" key="3">
    <source>
        <dbReference type="Google" id="ProtNLM"/>
    </source>
</evidence>
<dbReference type="EMBL" id="CP016428">
    <property type="protein sequence ID" value="ANW03197.1"/>
    <property type="molecule type" value="Genomic_DNA"/>
</dbReference>
<sequence>MYHLWNDVEFRHREGLVTEADLFFPDERIAMFCDGGHQARAKQKAKDAVITDKPAALGIRAVRIPSDEIREDLPNALCRVKEVIAQK</sequence>
<accession>A0A1B1UKI5</accession>
<organism evidence="1 2">
    <name type="scientific">Bradyrhizobium icense</name>
    <dbReference type="NCBI Taxonomy" id="1274631"/>
    <lineage>
        <taxon>Bacteria</taxon>
        <taxon>Pseudomonadati</taxon>
        <taxon>Pseudomonadota</taxon>
        <taxon>Alphaproteobacteria</taxon>
        <taxon>Hyphomicrobiales</taxon>
        <taxon>Nitrobacteraceae</taxon>
        <taxon>Bradyrhizobium</taxon>
    </lineage>
</organism>
<reference evidence="1 2" key="1">
    <citation type="submission" date="2016-07" db="EMBL/GenBank/DDBJ databases">
        <title>Complete genome sequence of Bradyrhizobium icense LMTR 13T, a potential inoculant strain isolated from lima bean (Phaseolus lunatus) in Peru.</title>
        <authorList>
            <person name="Ormeno-Orrillo E."/>
            <person name="Duran D."/>
            <person name="Rogel M.A."/>
            <person name="Rey L."/>
            <person name="Imperial J."/>
            <person name="Ruiz-Argueso T."/>
            <person name="Martinez-Romero E."/>
        </authorList>
    </citation>
    <scope>NUCLEOTIDE SEQUENCE [LARGE SCALE GENOMIC DNA]</scope>
    <source>
        <strain evidence="1 2">LMTR 13</strain>
    </source>
</reference>
<gene>
    <name evidence="1" type="ORF">LMTR13_26735</name>
</gene>
<dbReference type="OrthoDB" id="7014522at2"/>
<proteinExistence type="predicted"/>
<dbReference type="KEGG" id="bic:LMTR13_26735"/>
<dbReference type="Gene3D" id="3.40.960.10">
    <property type="entry name" value="VSR Endonuclease"/>
    <property type="match status" value="1"/>
</dbReference>
<keyword evidence="2" id="KW-1185">Reference proteome</keyword>
<dbReference type="AlphaFoldDB" id="A0A1B1UKI5"/>